<reference evidence="10 11" key="2">
    <citation type="submission" date="2020-08" db="EMBL/GenBank/DDBJ databases">
        <authorList>
            <person name="Ueki A."/>
            <person name="Tonouchi A."/>
        </authorList>
    </citation>
    <scope>NUCLEOTIDE SEQUENCE [LARGE SCALE GENOMIC DNA]</scope>
    <source>
        <strain evidence="10 11">CTTW</strain>
    </source>
</reference>
<dbReference type="Gene3D" id="1.20.1560.10">
    <property type="entry name" value="ABC transporter type 1, transmembrane domain"/>
    <property type="match status" value="1"/>
</dbReference>
<dbReference type="Gene3D" id="3.40.50.300">
    <property type="entry name" value="P-loop containing nucleotide triphosphate hydrolases"/>
    <property type="match status" value="1"/>
</dbReference>
<keyword evidence="3" id="KW-0547">Nucleotide-binding</keyword>
<dbReference type="GO" id="GO:0005886">
    <property type="term" value="C:plasma membrane"/>
    <property type="evidence" value="ECO:0007669"/>
    <property type="project" value="UniProtKB-SubCell"/>
</dbReference>
<dbReference type="InterPro" id="IPR027417">
    <property type="entry name" value="P-loop_NTPase"/>
</dbReference>
<feature type="transmembrane region" description="Helical" evidence="7">
    <location>
        <begin position="123"/>
        <end position="145"/>
    </location>
</feature>
<feature type="transmembrane region" description="Helical" evidence="7">
    <location>
        <begin position="237"/>
        <end position="262"/>
    </location>
</feature>
<dbReference type="InterPro" id="IPR039421">
    <property type="entry name" value="Type_1_exporter"/>
</dbReference>
<keyword evidence="5 7" id="KW-1133">Transmembrane helix</keyword>
<dbReference type="GO" id="GO:0140359">
    <property type="term" value="F:ABC-type transporter activity"/>
    <property type="evidence" value="ECO:0007669"/>
    <property type="project" value="InterPro"/>
</dbReference>
<dbReference type="Pfam" id="PF00005">
    <property type="entry name" value="ABC_tran"/>
    <property type="match status" value="1"/>
</dbReference>
<dbReference type="InterPro" id="IPR003593">
    <property type="entry name" value="AAA+_ATPase"/>
</dbReference>
<dbReference type="InterPro" id="IPR011527">
    <property type="entry name" value="ABC1_TM_dom"/>
</dbReference>
<dbReference type="InterPro" id="IPR003439">
    <property type="entry name" value="ABC_transporter-like_ATP-bd"/>
</dbReference>
<organism evidence="10 11">
    <name type="scientific">Anaerocolumna chitinilytica</name>
    <dbReference type="NCBI Taxonomy" id="1727145"/>
    <lineage>
        <taxon>Bacteria</taxon>
        <taxon>Bacillati</taxon>
        <taxon>Bacillota</taxon>
        <taxon>Clostridia</taxon>
        <taxon>Lachnospirales</taxon>
        <taxon>Lachnospiraceae</taxon>
        <taxon>Anaerocolumna</taxon>
    </lineage>
</organism>
<dbReference type="SUPFAM" id="SSF52540">
    <property type="entry name" value="P-loop containing nucleoside triphosphate hydrolases"/>
    <property type="match status" value="1"/>
</dbReference>
<proteinExistence type="predicted"/>
<dbReference type="GO" id="GO:0034040">
    <property type="term" value="F:ATPase-coupled lipid transmembrane transporter activity"/>
    <property type="evidence" value="ECO:0007669"/>
    <property type="project" value="TreeGrafter"/>
</dbReference>
<dbReference type="EMBL" id="AP023368">
    <property type="protein sequence ID" value="BCK00567.1"/>
    <property type="molecule type" value="Genomic_DNA"/>
</dbReference>
<dbReference type="InterPro" id="IPR036640">
    <property type="entry name" value="ABC1_TM_sf"/>
</dbReference>
<dbReference type="SMART" id="SM00382">
    <property type="entry name" value="AAA"/>
    <property type="match status" value="1"/>
</dbReference>
<name>A0A7I8DW69_9FIRM</name>
<dbReference type="PROSITE" id="PS50929">
    <property type="entry name" value="ABC_TM1F"/>
    <property type="match status" value="1"/>
</dbReference>
<evidence type="ECO:0000256" key="2">
    <source>
        <dbReference type="ARBA" id="ARBA00022692"/>
    </source>
</evidence>
<feature type="transmembrane region" description="Helical" evidence="7">
    <location>
        <begin position="50"/>
        <end position="69"/>
    </location>
</feature>
<evidence type="ECO:0000256" key="1">
    <source>
        <dbReference type="ARBA" id="ARBA00004651"/>
    </source>
</evidence>
<dbReference type="AlphaFoldDB" id="A0A7I8DW69"/>
<dbReference type="PANTHER" id="PTHR24221:SF654">
    <property type="entry name" value="ATP-BINDING CASSETTE SUB-FAMILY B MEMBER 6"/>
    <property type="match status" value="1"/>
</dbReference>
<evidence type="ECO:0000259" key="9">
    <source>
        <dbReference type="PROSITE" id="PS50929"/>
    </source>
</evidence>
<reference evidence="10 11" key="1">
    <citation type="submission" date="2020-08" db="EMBL/GenBank/DDBJ databases">
        <title>Draft genome sequencing of an Anaerocolumna strain isolated from anoxic soil subjected to BSD treatment.</title>
        <authorList>
            <person name="Uek A."/>
            <person name="Tonouchi A."/>
        </authorList>
    </citation>
    <scope>NUCLEOTIDE SEQUENCE [LARGE SCALE GENOMIC DNA]</scope>
    <source>
        <strain evidence="10 11">CTTW</strain>
    </source>
</reference>
<keyword evidence="2 7" id="KW-0812">Transmembrane</keyword>
<accession>A0A7I8DW69</accession>
<dbReference type="RefSeq" id="WP_185256225.1">
    <property type="nucleotide sequence ID" value="NZ_AP023368.1"/>
</dbReference>
<keyword evidence="11" id="KW-1185">Reference proteome</keyword>
<protein>
    <recommendedName>
        <fullName evidence="12">ABC transporter ATP-binding protein</fullName>
    </recommendedName>
</protein>
<evidence type="ECO:0000256" key="6">
    <source>
        <dbReference type="ARBA" id="ARBA00023136"/>
    </source>
</evidence>
<dbReference type="PROSITE" id="PS00211">
    <property type="entry name" value="ABC_TRANSPORTER_1"/>
    <property type="match status" value="1"/>
</dbReference>
<dbReference type="KEGG" id="acht:bsdcttw_36070"/>
<dbReference type="PANTHER" id="PTHR24221">
    <property type="entry name" value="ATP-BINDING CASSETTE SUB-FAMILY B"/>
    <property type="match status" value="1"/>
</dbReference>
<evidence type="ECO:0000313" key="11">
    <source>
        <dbReference type="Proteomes" id="UP000515703"/>
    </source>
</evidence>
<evidence type="ECO:0000259" key="8">
    <source>
        <dbReference type="PROSITE" id="PS50893"/>
    </source>
</evidence>
<evidence type="ECO:0000256" key="5">
    <source>
        <dbReference type="ARBA" id="ARBA00022989"/>
    </source>
</evidence>
<feature type="transmembrane region" description="Helical" evidence="7">
    <location>
        <begin position="151"/>
        <end position="169"/>
    </location>
</feature>
<evidence type="ECO:0000256" key="4">
    <source>
        <dbReference type="ARBA" id="ARBA00022840"/>
    </source>
</evidence>
<dbReference type="Proteomes" id="UP000515703">
    <property type="component" value="Chromosome"/>
</dbReference>
<dbReference type="PROSITE" id="PS50893">
    <property type="entry name" value="ABC_TRANSPORTER_2"/>
    <property type="match status" value="1"/>
</dbReference>
<dbReference type="InterPro" id="IPR017871">
    <property type="entry name" value="ABC_transporter-like_CS"/>
</dbReference>
<sequence>MKKFVKSNKYSLIIALILVFISSVFSTIVQFNKGDVLDNALARDKSITLFSIISLIIFIFLEIIFHYFYDQYRAAFTVNCISQLRTSLFKNTINNNYVSFYKNTKGEFLSKYTNDVEMIQNSYFATIPLLIEIIIKIILVSIGLFILDWRIAIVTLVLLTTPLYIPKIIDKKLQKAKKEYSEAFENNLSKVTDWLAGFEIIKNYSIESRIIDKFTTSNKYTMQKALKNKRINYTTNLITTLISYLSYFIILTLSATFVYRQIFTAGDFFIAIGMIDQLSYPLIALSVFIQDLISIKPICDEIMNIAEMKEDDESKRLNPATLTVNNNILFDNITYGYNEENPLISDFSLLLQKNQKNLIQGRSGTGKTTLINLLLKYYTPDKGNIYLDNIPIQDIDNLFGIITIVRQEAFLFNDTLKNNLSMYSDISDEVILDVLEKVNLHKFANLSSLNMDIAEGGNNLSGGEKKRLCIARALLRNTNVLIFDEPLANLDNENVSTIEDILLNINDRTLIIVSHQFSESKLNQFDKIIKLDA</sequence>
<evidence type="ECO:0008006" key="12">
    <source>
        <dbReference type="Google" id="ProtNLM"/>
    </source>
</evidence>
<dbReference type="CDD" id="cd03228">
    <property type="entry name" value="ABCC_MRP_Like"/>
    <property type="match status" value="1"/>
</dbReference>
<gene>
    <name evidence="10" type="ORF">bsdcttw_36070</name>
</gene>
<dbReference type="Pfam" id="PF00664">
    <property type="entry name" value="ABC_membrane"/>
    <property type="match status" value="1"/>
</dbReference>
<dbReference type="SUPFAM" id="SSF90123">
    <property type="entry name" value="ABC transporter transmembrane region"/>
    <property type="match status" value="1"/>
</dbReference>
<feature type="domain" description="ABC transmembrane type-1" evidence="9">
    <location>
        <begin position="13"/>
        <end position="294"/>
    </location>
</feature>
<keyword evidence="6 7" id="KW-0472">Membrane</keyword>
<dbReference type="GO" id="GO:0005524">
    <property type="term" value="F:ATP binding"/>
    <property type="evidence" value="ECO:0007669"/>
    <property type="project" value="UniProtKB-KW"/>
</dbReference>
<evidence type="ECO:0000313" key="10">
    <source>
        <dbReference type="EMBL" id="BCK00567.1"/>
    </source>
</evidence>
<dbReference type="GO" id="GO:0016887">
    <property type="term" value="F:ATP hydrolysis activity"/>
    <property type="evidence" value="ECO:0007669"/>
    <property type="project" value="InterPro"/>
</dbReference>
<evidence type="ECO:0000256" key="7">
    <source>
        <dbReference type="SAM" id="Phobius"/>
    </source>
</evidence>
<feature type="domain" description="ABC transporter" evidence="8">
    <location>
        <begin position="328"/>
        <end position="533"/>
    </location>
</feature>
<comment type="subcellular location">
    <subcellularLocation>
        <location evidence="1">Cell membrane</location>
        <topology evidence="1">Multi-pass membrane protein</topology>
    </subcellularLocation>
</comment>
<keyword evidence="4" id="KW-0067">ATP-binding</keyword>
<evidence type="ECO:0000256" key="3">
    <source>
        <dbReference type="ARBA" id="ARBA00022741"/>
    </source>
</evidence>